<comment type="caution">
    <text evidence="1">The sequence shown here is derived from an EMBL/GenBank/DDBJ whole genome shotgun (WGS) entry which is preliminary data.</text>
</comment>
<dbReference type="AlphaFoldDB" id="K1U0V4"/>
<dbReference type="Gene3D" id="1.10.8.420">
    <property type="entry name" value="RecR Domain 1"/>
    <property type="match status" value="1"/>
</dbReference>
<protein>
    <recommendedName>
        <fullName evidence="2">Recombination protein RecR</fullName>
    </recommendedName>
</protein>
<accession>K1U0V4</accession>
<sequence>MGYNIPALEKLIDEFRKMPSVGTKSAERMAFYVLGLDDNGTAEL</sequence>
<dbReference type="EMBL" id="AJWY01007061">
    <property type="protein sequence ID" value="EKC65096.1"/>
    <property type="molecule type" value="Genomic_DNA"/>
</dbReference>
<gene>
    <name evidence="1" type="ORF">LEA_10507</name>
</gene>
<evidence type="ECO:0008006" key="2">
    <source>
        <dbReference type="Google" id="ProtNLM"/>
    </source>
</evidence>
<dbReference type="Pfam" id="PF21176">
    <property type="entry name" value="RecR_HhH"/>
    <property type="match status" value="1"/>
</dbReference>
<name>K1U0V4_9ZZZZ</name>
<feature type="non-terminal residue" evidence="1">
    <location>
        <position position="44"/>
    </location>
</feature>
<proteinExistence type="predicted"/>
<dbReference type="SUPFAM" id="SSF111304">
    <property type="entry name" value="Recombination protein RecR"/>
    <property type="match status" value="1"/>
</dbReference>
<dbReference type="InterPro" id="IPR023627">
    <property type="entry name" value="Rcmb_RecR"/>
</dbReference>
<reference evidence="1" key="1">
    <citation type="journal article" date="2013" name="Environ. Microbiol.">
        <title>Microbiota from the distal guts of lean and obese adolescents exhibit partial functional redundancy besides clear differences in community structure.</title>
        <authorList>
            <person name="Ferrer M."/>
            <person name="Ruiz A."/>
            <person name="Lanza F."/>
            <person name="Haange S.B."/>
            <person name="Oberbach A."/>
            <person name="Till H."/>
            <person name="Bargiela R."/>
            <person name="Campoy C."/>
            <person name="Segura M.T."/>
            <person name="Richter M."/>
            <person name="von Bergen M."/>
            <person name="Seifert J."/>
            <person name="Suarez A."/>
        </authorList>
    </citation>
    <scope>NUCLEOTIDE SEQUENCE</scope>
</reference>
<organism evidence="1">
    <name type="scientific">human gut metagenome</name>
    <dbReference type="NCBI Taxonomy" id="408170"/>
    <lineage>
        <taxon>unclassified sequences</taxon>
        <taxon>metagenomes</taxon>
        <taxon>organismal metagenomes</taxon>
    </lineage>
</organism>
<evidence type="ECO:0000313" key="1">
    <source>
        <dbReference type="EMBL" id="EKC65096.1"/>
    </source>
</evidence>